<evidence type="ECO:0000313" key="3">
    <source>
        <dbReference type="Proteomes" id="UP000054342"/>
    </source>
</evidence>
<evidence type="ECO:0000313" key="2">
    <source>
        <dbReference type="EMBL" id="KIW61133.1"/>
    </source>
</evidence>
<accession>A0A0D2EZM0</accession>
<name>A0A0D2EZM0_9EURO</name>
<gene>
    <name evidence="2" type="ORF">PV05_01291</name>
</gene>
<dbReference type="HOGENOM" id="CLU_1796492_0_0_1"/>
<feature type="region of interest" description="Disordered" evidence="1">
    <location>
        <begin position="1"/>
        <end position="144"/>
    </location>
</feature>
<dbReference type="EMBL" id="KN847317">
    <property type="protein sequence ID" value="KIW61133.1"/>
    <property type="molecule type" value="Genomic_DNA"/>
</dbReference>
<feature type="compositionally biased region" description="Polar residues" evidence="1">
    <location>
        <begin position="54"/>
        <end position="78"/>
    </location>
</feature>
<dbReference type="GeneID" id="25323199"/>
<feature type="compositionally biased region" description="Low complexity" evidence="1">
    <location>
        <begin position="30"/>
        <end position="41"/>
    </location>
</feature>
<organism evidence="2 3">
    <name type="scientific">Exophiala xenobiotica</name>
    <dbReference type="NCBI Taxonomy" id="348802"/>
    <lineage>
        <taxon>Eukaryota</taxon>
        <taxon>Fungi</taxon>
        <taxon>Dikarya</taxon>
        <taxon>Ascomycota</taxon>
        <taxon>Pezizomycotina</taxon>
        <taxon>Eurotiomycetes</taxon>
        <taxon>Chaetothyriomycetidae</taxon>
        <taxon>Chaetothyriales</taxon>
        <taxon>Herpotrichiellaceae</taxon>
        <taxon>Exophiala</taxon>
    </lineage>
</organism>
<reference evidence="2 3" key="1">
    <citation type="submission" date="2015-01" db="EMBL/GenBank/DDBJ databases">
        <title>The Genome Sequence of Exophiala xenobiotica CBS118157.</title>
        <authorList>
            <consortium name="The Broad Institute Genomics Platform"/>
            <person name="Cuomo C."/>
            <person name="de Hoog S."/>
            <person name="Gorbushina A."/>
            <person name="Stielow B."/>
            <person name="Teixiera M."/>
            <person name="Abouelleil A."/>
            <person name="Chapman S.B."/>
            <person name="Priest M."/>
            <person name="Young S.K."/>
            <person name="Wortman J."/>
            <person name="Nusbaum C."/>
            <person name="Birren B."/>
        </authorList>
    </citation>
    <scope>NUCLEOTIDE SEQUENCE [LARGE SCALE GENOMIC DNA]</scope>
    <source>
        <strain evidence="2 3">CBS 118157</strain>
    </source>
</reference>
<dbReference type="RefSeq" id="XP_013321717.1">
    <property type="nucleotide sequence ID" value="XM_013466263.1"/>
</dbReference>
<sequence>MADHPELHETGVAADQTGSSEHEIHQQDTSSANPRSASPSSGLEGAYVPDLASRTYNMTPGNLENKSSEAGSPRSSLSKRSEEFCPLDLPRTNLPPPQFAAAVQSSLDPQEGTKDITIAVSEEGVGSRAEHQTRDNESQRRKDI</sequence>
<evidence type="ECO:0000256" key="1">
    <source>
        <dbReference type="SAM" id="MobiDB-lite"/>
    </source>
</evidence>
<dbReference type="Proteomes" id="UP000054342">
    <property type="component" value="Unassembled WGS sequence"/>
</dbReference>
<proteinExistence type="predicted"/>
<dbReference type="AlphaFoldDB" id="A0A0D2EZM0"/>
<protein>
    <submittedName>
        <fullName evidence="2">Uncharacterized protein</fullName>
    </submittedName>
</protein>
<keyword evidence="3" id="KW-1185">Reference proteome</keyword>
<feature type="compositionally biased region" description="Basic and acidic residues" evidence="1">
    <location>
        <begin position="128"/>
        <end position="144"/>
    </location>
</feature>